<dbReference type="SUPFAM" id="SSF53335">
    <property type="entry name" value="S-adenosyl-L-methionine-dependent methyltransferases"/>
    <property type="match status" value="1"/>
</dbReference>
<dbReference type="InterPro" id="IPR029063">
    <property type="entry name" value="SAM-dependent_MTases_sf"/>
</dbReference>
<name>A0A516GCK1_9MICO</name>
<keyword evidence="2" id="KW-0808">Transferase</keyword>
<proteinExistence type="predicted"/>
<sequence>MPTRAVTHDPRGRRSLNRWWLKAMAQGGLAALPGAHRIDDQLRRRLRRPYLTEAYALGKWRHVEQHLAALHRRPGEDVGDTRVLELGTGWFPLVPLGLALHGATVLTLDKAKHLDAQRVRLSMQVLHDLLTSGRLAAASPQRVAVLQELLADNRERSAAQLLAPLGVRARIGDAQDLSAVPDASGAQLLVSNNTLEHIPAEVLRGIFAAFHRVGTSDARMSHYIDLADHYAGFDPRITEFHFLTLSPGRWRLANNALAYQNRLRISDYRRLLRESGWLVTGQQLTTRKARQVEGLDLVPPYDQLTSEDLLVVKAHLVADRRAGSVHPPVHPPEASAADLAE</sequence>
<accession>A0A516GCK1</accession>
<dbReference type="EMBL" id="CP041616">
    <property type="protein sequence ID" value="QDO89254.1"/>
    <property type="molecule type" value="Genomic_DNA"/>
</dbReference>
<keyword evidence="2" id="KW-0489">Methyltransferase</keyword>
<dbReference type="OrthoDB" id="1490915at2"/>
<keyword evidence="3" id="KW-1185">Reference proteome</keyword>
<dbReference type="RefSeq" id="WP_143783929.1">
    <property type="nucleotide sequence ID" value="NZ_CP041616.1"/>
</dbReference>
<evidence type="ECO:0000313" key="3">
    <source>
        <dbReference type="Proteomes" id="UP000315395"/>
    </source>
</evidence>
<dbReference type="Proteomes" id="UP000315395">
    <property type="component" value="Chromosome"/>
</dbReference>
<dbReference type="AlphaFoldDB" id="A0A516GCK1"/>
<organism evidence="2 3">
    <name type="scientific">Ornithinimicrobium ciconiae</name>
    <dbReference type="NCBI Taxonomy" id="2594265"/>
    <lineage>
        <taxon>Bacteria</taxon>
        <taxon>Bacillati</taxon>
        <taxon>Actinomycetota</taxon>
        <taxon>Actinomycetes</taxon>
        <taxon>Micrococcales</taxon>
        <taxon>Ornithinimicrobiaceae</taxon>
        <taxon>Ornithinimicrobium</taxon>
    </lineage>
</organism>
<protein>
    <submittedName>
        <fullName evidence="2">Class I SAM-dependent methyltransferase</fullName>
    </submittedName>
</protein>
<reference evidence="2 3" key="1">
    <citation type="submission" date="2019-07" db="EMBL/GenBank/DDBJ databases">
        <title>complete genome sequencing of Ornithinimicrobium sp. H23M54.</title>
        <authorList>
            <person name="Bae J.-W."/>
            <person name="Lee S.-Y."/>
        </authorList>
    </citation>
    <scope>NUCLEOTIDE SEQUENCE [LARGE SCALE GENOMIC DNA]</scope>
    <source>
        <strain evidence="2 3">H23M54</strain>
    </source>
</reference>
<dbReference type="GO" id="GO:0032259">
    <property type="term" value="P:methylation"/>
    <property type="evidence" value="ECO:0007669"/>
    <property type="project" value="UniProtKB-KW"/>
</dbReference>
<dbReference type="KEGG" id="orz:FNH13_13715"/>
<gene>
    <name evidence="2" type="ORF">FNH13_13715</name>
</gene>
<dbReference type="Gene3D" id="3.40.50.150">
    <property type="entry name" value="Vaccinia Virus protein VP39"/>
    <property type="match status" value="1"/>
</dbReference>
<evidence type="ECO:0000256" key="1">
    <source>
        <dbReference type="SAM" id="MobiDB-lite"/>
    </source>
</evidence>
<dbReference type="GO" id="GO:0008168">
    <property type="term" value="F:methyltransferase activity"/>
    <property type="evidence" value="ECO:0007669"/>
    <property type="project" value="UniProtKB-KW"/>
</dbReference>
<evidence type="ECO:0000313" key="2">
    <source>
        <dbReference type="EMBL" id="QDO89254.1"/>
    </source>
</evidence>
<feature type="region of interest" description="Disordered" evidence="1">
    <location>
        <begin position="322"/>
        <end position="341"/>
    </location>
</feature>